<reference evidence="1 2" key="1">
    <citation type="submission" date="2020-12" db="EMBL/GenBank/DDBJ databases">
        <title>Microbacterium sp. HY060.</title>
        <authorList>
            <person name="Zhou J."/>
        </authorList>
    </citation>
    <scope>NUCLEOTIDE SEQUENCE [LARGE SCALE GENOMIC DNA]</scope>
    <source>
        <strain evidence="1 2">HY60</strain>
    </source>
</reference>
<protein>
    <submittedName>
        <fullName evidence="1">Uncharacterized protein</fullName>
    </submittedName>
</protein>
<dbReference type="EMBL" id="CP061169">
    <property type="protein sequence ID" value="QPZ38804.1"/>
    <property type="molecule type" value="Genomic_DNA"/>
</dbReference>
<organism evidence="1 2">
    <name type="scientific">Paramicrobacterium chengjingii</name>
    <dbReference type="NCBI Taxonomy" id="2769067"/>
    <lineage>
        <taxon>Bacteria</taxon>
        <taxon>Bacillati</taxon>
        <taxon>Actinomycetota</taxon>
        <taxon>Actinomycetes</taxon>
        <taxon>Micrococcales</taxon>
        <taxon>Microbacteriaceae</taxon>
        <taxon>Paramicrobacterium</taxon>
    </lineage>
</organism>
<gene>
    <name evidence="1" type="ORF">HCR76_01460</name>
</gene>
<evidence type="ECO:0000313" key="1">
    <source>
        <dbReference type="EMBL" id="QPZ38804.1"/>
    </source>
</evidence>
<keyword evidence="2" id="KW-1185">Reference proteome</keyword>
<dbReference type="Proteomes" id="UP000662814">
    <property type="component" value="Chromosome"/>
</dbReference>
<proteinExistence type="predicted"/>
<accession>A0ABX6YJ16</accession>
<name>A0ABX6YJ16_9MICO</name>
<sequence>MVTILFTGDGLTGCGRFDERAFARAVQRVDVRMSVNGTDAAALGAATLVLQDTLSPRSLASITLA</sequence>
<dbReference type="RefSeq" id="WP_166985487.1">
    <property type="nucleotide sequence ID" value="NZ_CP061169.1"/>
</dbReference>
<evidence type="ECO:0000313" key="2">
    <source>
        <dbReference type="Proteomes" id="UP000662814"/>
    </source>
</evidence>